<dbReference type="InterPro" id="IPR045865">
    <property type="entry name" value="ACT-like_dom_sf"/>
</dbReference>
<evidence type="ECO:0000256" key="6">
    <source>
        <dbReference type="HAMAP-Rule" id="MF_01927"/>
    </source>
</evidence>
<dbReference type="Pfam" id="PF13740">
    <property type="entry name" value="ACT_6"/>
    <property type="match status" value="1"/>
</dbReference>
<evidence type="ECO:0000259" key="8">
    <source>
        <dbReference type="Pfam" id="PF00551"/>
    </source>
</evidence>
<comment type="function">
    <text evidence="6">Catalyzes the hydrolysis of 10-formyltetrahydrofolate (formyl-FH4) to formate and tetrahydrofolate (FH4).</text>
</comment>
<evidence type="ECO:0000313" key="9">
    <source>
        <dbReference type="EMBL" id="GID49997.1"/>
    </source>
</evidence>
<keyword evidence="2" id="KW-0846">Cobalamin</keyword>
<evidence type="ECO:0000256" key="4">
    <source>
        <dbReference type="ARBA" id="ARBA00023235"/>
    </source>
</evidence>
<organism evidence="9">
    <name type="scientific">Actinoplanes campanulatus</name>
    <dbReference type="NCBI Taxonomy" id="113559"/>
    <lineage>
        <taxon>Bacteria</taxon>
        <taxon>Bacillati</taxon>
        <taxon>Actinomycetota</taxon>
        <taxon>Actinomycetes</taxon>
        <taxon>Micromonosporales</taxon>
        <taxon>Micromonosporaceae</taxon>
        <taxon>Actinoplanes</taxon>
    </lineage>
</organism>
<keyword evidence="5" id="KW-0170">Cobalt</keyword>
<dbReference type="Pfam" id="PF06368">
    <property type="entry name" value="Met_asp_mut_E"/>
    <property type="match status" value="1"/>
</dbReference>
<reference evidence="9" key="1">
    <citation type="submission" date="2021-01" db="EMBL/GenBank/DDBJ databases">
        <title>Whole genome shotgun sequence of Actinoplanes capillaceus NBRC 16408.</title>
        <authorList>
            <person name="Komaki H."/>
            <person name="Tamura T."/>
        </authorList>
    </citation>
    <scope>NUCLEOTIDE SEQUENCE [LARGE SCALE GENOMIC DNA]</scope>
    <source>
        <strain evidence="9">NBRC 16408</strain>
    </source>
</reference>
<dbReference type="InterPro" id="IPR036477">
    <property type="entry name" value="Formyl_transf_N_sf"/>
</dbReference>
<dbReference type="NCBIfam" id="NF004684">
    <property type="entry name" value="PRK06027.1"/>
    <property type="match status" value="1"/>
</dbReference>
<evidence type="ECO:0000256" key="5">
    <source>
        <dbReference type="ARBA" id="ARBA00023285"/>
    </source>
</evidence>
<keyword evidence="4" id="KW-0413">Isomerase</keyword>
<dbReference type="CDD" id="cd08648">
    <property type="entry name" value="FMT_core_Formyl-FH4-Hydrolase_C"/>
    <property type="match status" value="1"/>
</dbReference>
<feature type="domain" description="Formyl transferase N-terminal" evidence="8">
    <location>
        <begin position="522"/>
        <end position="698"/>
    </location>
</feature>
<dbReference type="NCBIfam" id="TIGR00655">
    <property type="entry name" value="PurU"/>
    <property type="match status" value="1"/>
</dbReference>
<dbReference type="EC" id="3.5.1.10" evidence="6 7"/>
<evidence type="ECO:0000256" key="3">
    <source>
        <dbReference type="ARBA" id="ARBA00022801"/>
    </source>
</evidence>
<comment type="catalytic activity">
    <reaction evidence="6">
        <text>(6R)-10-formyltetrahydrofolate + H2O = (6S)-5,6,7,8-tetrahydrofolate + formate + H(+)</text>
        <dbReference type="Rhea" id="RHEA:19833"/>
        <dbReference type="ChEBI" id="CHEBI:15377"/>
        <dbReference type="ChEBI" id="CHEBI:15378"/>
        <dbReference type="ChEBI" id="CHEBI:15740"/>
        <dbReference type="ChEBI" id="CHEBI:57453"/>
        <dbReference type="ChEBI" id="CHEBI:195366"/>
        <dbReference type="EC" id="3.5.1.10"/>
    </reaction>
</comment>
<dbReference type="HAMAP" id="MF_01927">
    <property type="entry name" value="PurU"/>
    <property type="match status" value="1"/>
</dbReference>
<dbReference type="EMBL" id="BOMF01000138">
    <property type="protein sequence ID" value="GID49997.1"/>
    <property type="molecule type" value="Genomic_DNA"/>
</dbReference>
<name>A0ABQ3WUV8_9ACTN</name>
<dbReference type="InterPro" id="IPR004810">
    <property type="entry name" value="PurU"/>
</dbReference>
<comment type="similarity">
    <text evidence="6">Belongs to the PurU family.</text>
</comment>
<dbReference type="InterPro" id="IPR044074">
    <property type="entry name" value="PurU_ACT"/>
</dbReference>
<dbReference type="Gene3D" id="3.40.50.170">
    <property type="entry name" value="Formyl transferase, N-terminal domain"/>
    <property type="match status" value="1"/>
</dbReference>
<dbReference type="PANTHER" id="PTHR42706">
    <property type="entry name" value="FORMYLTETRAHYDROFOLATE DEFORMYLASE"/>
    <property type="match status" value="1"/>
</dbReference>
<dbReference type="Gene3D" id="3.20.20.240">
    <property type="entry name" value="Methylmalonyl-CoA mutase"/>
    <property type="match status" value="1"/>
</dbReference>
<sequence length="717" mass="77121">MIRPTGDLAAHVRAAGRLVVQPRMGIGDPARMAAGIRAVARAGVDAVATITVDSYTRVGDAEGARDALRRGALLNGFPLVTHGPAVTAEVAAVADGLPVQVRHGSAAPERIFRTLIEAGLSASEGGPVSYCLPYGRTPLAESVAHWRDASQQLQEGCEAGGRRAHLETFGGCLLGQLCPPSLLVAMSVLEGLFFVQQGVRSISLSYAQQTDPVQDIEAMAALRRLAGLLLPPGVDWHVVLYGYMGVFPSTAAGAVLLTERSAQIAARGGADRLIVKTAVESLRLPTVAENVAALRGAARTAAVADVHSRLPDLTQVDCSEVLAEATALVDAVLALSDDVGTALRDAFAAGLLDVPYCLHRDNLGRTRTLIEPSGRLAWADRGGMPLPPAAHRTSIPVASQQLLRMLRHTADEYDQAAVAADRTAAPERNRTVSAEQDFVLTLTCPDRRAIVRDVTGLLAEQQLSIVDSQQFADGTSEQFFMRVQMRGECGVAGVEQLRKEFEPVADRFGMRWELHDLTAPHRAIIMVSRHGHCLNDLLFRVRSGALPIEVPTVVSDHPDLADMARWHGVPFHHIPVTGDTKPSAEAELTELIELYSADTVVLARYTQTLSPQLCARLEGRLINIRHSLSPSFEGADPYQRAHERGVKVIGATAHYVTADLGEGPIIEQDSVRADHRHTPEQLATLHQDLEAGALARAVKWHAERRVILDGIRTVVFS</sequence>
<evidence type="ECO:0000256" key="1">
    <source>
        <dbReference type="ARBA" id="ARBA00022563"/>
    </source>
</evidence>
<dbReference type="InterPro" id="IPR016176">
    <property type="entry name" value="Cbl-dep_enz_cat"/>
</dbReference>
<dbReference type="SUPFAM" id="SSF55021">
    <property type="entry name" value="ACT-like"/>
    <property type="match status" value="1"/>
</dbReference>
<gene>
    <name evidence="6" type="primary">purU</name>
    <name evidence="9" type="ORF">Aca07nite_72720</name>
</gene>
<accession>A0ABQ3WUV8</accession>
<keyword evidence="3 6" id="KW-0378">Hydrolase</keyword>
<protein>
    <recommendedName>
        <fullName evidence="6 7">Formyltetrahydrofolate deformylase</fullName>
        <ecNumber evidence="6 7">3.5.1.10</ecNumber>
    </recommendedName>
    <alternativeName>
        <fullName evidence="6">Formyl-FH(4) hydrolase</fullName>
    </alternativeName>
</protein>
<dbReference type="InterPro" id="IPR006396">
    <property type="entry name" value="Glu_mut_E"/>
</dbReference>
<evidence type="ECO:0000256" key="7">
    <source>
        <dbReference type="NCBIfam" id="TIGR00655"/>
    </source>
</evidence>
<dbReference type="PANTHER" id="PTHR42706:SF1">
    <property type="entry name" value="FORMYLTETRAHYDROFOLATE DEFORMYLASE 2, MITOCHONDRIAL"/>
    <property type="match status" value="1"/>
</dbReference>
<keyword evidence="6" id="KW-0658">Purine biosynthesis</keyword>
<evidence type="ECO:0000256" key="2">
    <source>
        <dbReference type="ARBA" id="ARBA00022628"/>
    </source>
</evidence>
<dbReference type="SUPFAM" id="SSF51703">
    <property type="entry name" value="Cobalamin (vitamin B12)-dependent enzymes"/>
    <property type="match status" value="1"/>
</dbReference>
<dbReference type="SUPFAM" id="SSF53328">
    <property type="entry name" value="Formyltransferase"/>
    <property type="match status" value="1"/>
</dbReference>
<proteinExistence type="inferred from homology"/>
<dbReference type="Pfam" id="PF00551">
    <property type="entry name" value="Formyl_trans_N"/>
    <property type="match status" value="1"/>
</dbReference>
<dbReference type="InterPro" id="IPR041729">
    <property type="entry name" value="Formyl-FH4-Hydrolase_C"/>
</dbReference>
<dbReference type="CDD" id="cd04875">
    <property type="entry name" value="ACT_F4HF-DF"/>
    <property type="match status" value="1"/>
</dbReference>
<comment type="caution">
    <text evidence="6">Lacks conserved residue(s) required for the propagation of feature annotation.</text>
</comment>
<dbReference type="PRINTS" id="PR01575">
    <property type="entry name" value="FFH4HYDRLASE"/>
</dbReference>
<comment type="pathway">
    <text evidence="6">Purine metabolism; IMP biosynthesis via de novo pathway; formate from 10-formyl-5,6,7,8-tetrahydrofolate: step 1/1.</text>
</comment>
<comment type="caution">
    <text evidence="9">The sequence shown here is derived from an EMBL/GenBank/DDBJ whole genome shotgun (WGS) entry which is preliminary data.</text>
</comment>
<dbReference type="Gene3D" id="3.30.70.260">
    <property type="match status" value="1"/>
</dbReference>
<dbReference type="InterPro" id="IPR002376">
    <property type="entry name" value="Formyl_transf_N"/>
</dbReference>
<keyword evidence="1 6" id="KW-0554">One-carbon metabolism</keyword>